<evidence type="ECO:0000313" key="3">
    <source>
        <dbReference type="Proteomes" id="UP000254794"/>
    </source>
</evidence>
<feature type="compositionally biased region" description="Basic and acidic residues" evidence="1">
    <location>
        <begin position="66"/>
        <end position="83"/>
    </location>
</feature>
<dbReference type="EMBL" id="UGOD01000001">
    <property type="protein sequence ID" value="STX52342.1"/>
    <property type="molecule type" value="Genomic_DNA"/>
</dbReference>
<accession>A0A378JVV5</accession>
<dbReference type="OrthoDB" id="5651784at2"/>
<feature type="region of interest" description="Disordered" evidence="1">
    <location>
        <begin position="61"/>
        <end position="83"/>
    </location>
</feature>
<dbReference type="RefSeq" id="WP_115331907.1">
    <property type="nucleotide sequence ID" value="NZ_CAAAHP010000005.1"/>
</dbReference>
<proteinExistence type="predicted"/>
<gene>
    <name evidence="2" type="ORF">NCTC13316_02455</name>
</gene>
<name>A0A378JVV5_9GAMM</name>
<evidence type="ECO:0000256" key="1">
    <source>
        <dbReference type="SAM" id="MobiDB-lite"/>
    </source>
</evidence>
<protein>
    <submittedName>
        <fullName evidence="2">Uncharacterized protein</fullName>
    </submittedName>
</protein>
<organism evidence="2 3">
    <name type="scientific">Legionella busanensis</name>
    <dbReference type="NCBI Taxonomy" id="190655"/>
    <lineage>
        <taxon>Bacteria</taxon>
        <taxon>Pseudomonadati</taxon>
        <taxon>Pseudomonadota</taxon>
        <taxon>Gammaproteobacteria</taxon>
        <taxon>Legionellales</taxon>
        <taxon>Legionellaceae</taxon>
        <taxon>Legionella</taxon>
    </lineage>
</organism>
<dbReference type="AlphaFoldDB" id="A0A378JVV5"/>
<sequence>MPNHHISPTQVNLDVPEISFHHATAGLVTRPITDHPPMIQNTAWGAMATMNMLHPGSAIAPPAHVDGVDKLPADGREQMEQIA</sequence>
<keyword evidence="3" id="KW-1185">Reference proteome</keyword>
<evidence type="ECO:0000313" key="2">
    <source>
        <dbReference type="EMBL" id="STX52342.1"/>
    </source>
</evidence>
<dbReference type="Proteomes" id="UP000254794">
    <property type="component" value="Unassembled WGS sequence"/>
</dbReference>
<reference evidence="2 3" key="1">
    <citation type="submission" date="2018-06" db="EMBL/GenBank/DDBJ databases">
        <authorList>
            <consortium name="Pathogen Informatics"/>
            <person name="Doyle S."/>
        </authorList>
    </citation>
    <scope>NUCLEOTIDE SEQUENCE [LARGE SCALE GENOMIC DNA]</scope>
    <source>
        <strain evidence="2 3">NCTC13316</strain>
    </source>
</reference>